<evidence type="ECO:0000256" key="1">
    <source>
        <dbReference type="SAM" id="SignalP"/>
    </source>
</evidence>
<feature type="chain" id="PRO_5040979920" evidence="1">
    <location>
        <begin position="25"/>
        <end position="195"/>
    </location>
</feature>
<evidence type="ECO:0000313" key="3">
    <source>
        <dbReference type="Proteomes" id="UP001150266"/>
    </source>
</evidence>
<feature type="signal peptide" evidence="1">
    <location>
        <begin position="1"/>
        <end position="24"/>
    </location>
</feature>
<dbReference type="OrthoDB" id="10664800at2759"/>
<sequence>MVKLIHPLCILGQLQLLCLCLSSAISLFPSATTAVPLPIEGSTLPPLPENQSDLAVQVFNISSRTIGSASDPQSTTLYYATCLSAVDPIKKEGLEKHSTPILGWLSYDPARYLSLQAVDGAIEAPKECPSSKFAIIKCKVGKIRPDPLMIMELKNSIWARFVNDIIRVRGMKSNRDDSNVSGTTRILQNYDVIIA</sequence>
<protein>
    <submittedName>
        <fullName evidence="2">Uncharacterized protein</fullName>
    </submittedName>
</protein>
<reference evidence="2" key="1">
    <citation type="submission" date="2022-08" db="EMBL/GenBank/DDBJ databases">
        <title>A Global Phylogenomic Analysis of the Shiitake Genus Lentinula.</title>
        <authorList>
            <consortium name="DOE Joint Genome Institute"/>
            <person name="Sierra-Patev S."/>
            <person name="Min B."/>
            <person name="Naranjo-Ortiz M."/>
            <person name="Looney B."/>
            <person name="Konkel Z."/>
            <person name="Slot J.C."/>
            <person name="Sakamoto Y."/>
            <person name="Steenwyk J.L."/>
            <person name="Rokas A."/>
            <person name="Carro J."/>
            <person name="Camarero S."/>
            <person name="Ferreira P."/>
            <person name="Molpeceres G."/>
            <person name="Ruiz-Duenas F.J."/>
            <person name="Serrano A."/>
            <person name="Henrissat B."/>
            <person name="Drula E."/>
            <person name="Hughes K.W."/>
            <person name="Mata J.L."/>
            <person name="Ishikawa N.K."/>
            <person name="Vargas-Isla R."/>
            <person name="Ushijima S."/>
            <person name="Smith C.A."/>
            <person name="Ahrendt S."/>
            <person name="Andreopoulos W."/>
            <person name="He G."/>
            <person name="Labutti K."/>
            <person name="Lipzen A."/>
            <person name="Ng V."/>
            <person name="Riley R."/>
            <person name="Sandor L."/>
            <person name="Barry K."/>
            <person name="Martinez A.T."/>
            <person name="Xiao Y."/>
            <person name="Gibbons J.G."/>
            <person name="Terashima K."/>
            <person name="Grigoriev I.V."/>
            <person name="Hibbett D.S."/>
        </authorList>
    </citation>
    <scope>NUCLEOTIDE SEQUENCE</scope>
    <source>
        <strain evidence="2">JLM2183</strain>
    </source>
</reference>
<dbReference type="Proteomes" id="UP001150266">
    <property type="component" value="Unassembled WGS sequence"/>
</dbReference>
<keyword evidence="3" id="KW-1185">Reference proteome</keyword>
<keyword evidence="1" id="KW-0732">Signal</keyword>
<evidence type="ECO:0000313" key="2">
    <source>
        <dbReference type="EMBL" id="KAJ4472950.1"/>
    </source>
</evidence>
<gene>
    <name evidence="2" type="ORF">J3R30DRAFT_3406745</name>
</gene>
<dbReference type="EMBL" id="JAOTPV010000018">
    <property type="protein sequence ID" value="KAJ4472950.1"/>
    <property type="molecule type" value="Genomic_DNA"/>
</dbReference>
<dbReference type="AlphaFoldDB" id="A0A9W9A3D4"/>
<name>A0A9W9A3D4_9AGAR</name>
<accession>A0A9W9A3D4</accession>
<proteinExistence type="predicted"/>
<organism evidence="2 3">
    <name type="scientific">Lentinula aciculospora</name>
    <dbReference type="NCBI Taxonomy" id="153920"/>
    <lineage>
        <taxon>Eukaryota</taxon>
        <taxon>Fungi</taxon>
        <taxon>Dikarya</taxon>
        <taxon>Basidiomycota</taxon>
        <taxon>Agaricomycotina</taxon>
        <taxon>Agaricomycetes</taxon>
        <taxon>Agaricomycetidae</taxon>
        <taxon>Agaricales</taxon>
        <taxon>Marasmiineae</taxon>
        <taxon>Omphalotaceae</taxon>
        <taxon>Lentinula</taxon>
    </lineage>
</organism>
<comment type="caution">
    <text evidence="2">The sequence shown here is derived from an EMBL/GenBank/DDBJ whole genome shotgun (WGS) entry which is preliminary data.</text>
</comment>